<gene>
    <name evidence="12" type="ORF">BM477_04525</name>
</gene>
<evidence type="ECO:0000313" key="12">
    <source>
        <dbReference type="EMBL" id="OKL49258.1"/>
    </source>
</evidence>
<dbReference type="GO" id="GO:0043139">
    <property type="term" value="F:5'-3' DNA helicase activity"/>
    <property type="evidence" value="ECO:0007669"/>
    <property type="project" value="UniProtKB-EC"/>
</dbReference>
<dbReference type="InterPro" id="IPR045028">
    <property type="entry name" value="DinG/Rad3-like"/>
</dbReference>
<dbReference type="OrthoDB" id="9805194at2"/>
<dbReference type="FunFam" id="3.40.50.300:FF:000437">
    <property type="entry name" value="ATP-dependent DNA helicase DinG"/>
    <property type="match status" value="1"/>
</dbReference>
<dbReference type="SMART" id="SM00487">
    <property type="entry name" value="DEXDc"/>
    <property type="match status" value="1"/>
</dbReference>
<evidence type="ECO:0000256" key="2">
    <source>
        <dbReference type="ARBA" id="ARBA00022741"/>
    </source>
</evidence>
<dbReference type="PROSITE" id="PS51193">
    <property type="entry name" value="HELICASE_ATP_BIND_2"/>
    <property type="match status" value="1"/>
</dbReference>
<dbReference type="InterPro" id="IPR027417">
    <property type="entry name" value="P-loop_NTPase"/>
</dbReference>
<evidence type="ECO:0000259" key="11">
    <source>
        <dbReference type="PROSITE" id="PS51193"/>
    </source>
</evidence>
<feature type="domain" description="Helicase ATP-binding" evidence="11">
    <location>
        <begin position="10"/>
        <end position="298"/>
    </location>
</feature>
<protein>
    <recommendedName>
        <fullName evidence="9">ATP-dependent helicase DinG</fullName>
        <ecNumber evidence="7">5.6.2.3</ecNumber>
    </recommendedName>
    <alternativeName>
        <fullName evidence="10">DNA 5'-3' helicase DinG</fullName>
    </alternativeName>
</protein>
<dbReference type="RefSeq" id="WP_075361498.1">
    <property type="nucleotide sequence ID" value="NZ_MPDM01000004.1"/>
</dbReference>
<comment type="similarity">
    <text evidence="6">Belongs to the helicase family. DinG subfamily.</text>
</comment>
<dbReference type="GO" id="GO:0005524">
    <property type="term" value="F:ATP binding"/>
    <property type="evidence" value="ECO:0007669"/>
    <property type="project" value="UniProtKB-KW"/>
</dbReference>
<sequence>MASAALDLLDQVVAEMGGVVREGQRQMVAEVEEALHKGSHLLVQAGTGTGKSLGYLTPLMTHCLATGERAIVSTATLGLQRQILTQDVPQVLQVLAEEAPTIPRVALLKGWNNYVCQFKLGGGYPQDTLFADPSDFSDSDSSDSLTALGAEVQRVRAWAEETETGDRDDLVPGVSERAWRAVSVSKRDCLGRNCPMVEDCFAMQARENCQKAQIVVTNHALLGIHAVGKSTVLPEFDCIVVDEAHELESIARSQATVSTSGNSLKSVAESIRRNGKTGTDDLVAAGRALDQEMRKMPEGLIRGSGPEAFEEALRIAMAATLDVMKHLERLSSDSAGHGLTLAKNMAGQLAEELSVLLAHDESVARWVSRDRDSNPHLSAAPLQVSRMLASSLWAEHTTILTSATLDIGGDFLVMARQTGIEWSDKLWRGVDVGSPFDYPKQGIIYVAEHLPPPGREGPTEQALQELVDLAEAARGGVLALYSSRKGAELAAERLRSDTDLTVYCQGDDVLPTLINQFKEDEDSCLVGTLSLWQGVDVPGDSCRLVVIDRIPFPRPDDPLVKARSEAVSRNGGNAFMQISLSQAALLMAQGAGRLLRRATDRGVVAILDPRVRTKQYGSFIMSSLPKMWRTVDPVVVRAALERLNQQ</sequence>
<dbReference type="PANTHER" id="PTHR11472">
    <property type="entry name" value="DNA REPAIR DEAD HELICASE RAD3/XP-D SUBFAMILY MEMBER"/>
    <property type="match status" value="1"/>
</dbReference>
<dbReference type="SMART" id="SM00491">
    <property type="entry name" value="HELICc2"/>
    <property type="match status" value="1"/>
</dbReference>
<dbReference type="InterPro" id="IPR006555">
    <property type="entry name" value="ATP-dep_Helicase_C"/>
</dbReference>
<dbReference type="GO" id="GO:0006139">
    <property type="term" value="P:nucleobase-containing compound metabolic process"/>
    <property type="evidence" value="ECO:0007669"/>
    <property type="project" value="InterPro"/>
</dbReference>
<dbReference type="Gene3D" id="3.40.50.300">
    <property type="entry name" value="P-loop containing nucleotide triphosphate hydrolases"/>
    <property type="match status" value="2"/>
</dbReference>
<dbReference type="InterPro" id="IPR011545">
    <property type="entry name" value="DEAD/DEAH_box_helicase_dom"/>
</dbReference>
<evidence type="ECO:0000256" key="9">
    <source>
        <dbReference type="ARBA" id="ARBA00073590"/>
    </source>
</evidence>
<keyword evidence="2" id="KW-0547">Nucleotide-binding</keyword>
<dbReference type="Proteomes" id="UP000186465">
    <property type="component" value="Unassembled WGS sequence"/>
</dbReference>
<dbReference type="EC" id="5.6.2.3" evidence="7"/>
<comment type="caution">
    <text evidence="12">The sequence shown here is derived from an EMBL/GenBank/DDBJ whole genome shotgun (WGS) entry which is preliminary data.</text>
</comment>
<keyword evidence="5" id="KW-0067">ATP-binding</keyword>
<accession>A0A1Q5PNU5</accession>
<dbReference type="InterPro" id="IPR014013">
    <property type="entry name" value="Helic_SF1/SF2_ATP-bd_DinG/Rad3"/>
</dbReference>
<dbReference type="Pfam" id="PF13307">
    <property type="entry name" value="Helicase_C_2"/>
    <property type="match status" value="1"/>
</dbReference>
<dbReference type="PANTHER" id="PTHR11472:SF34">
    <property type="entry name" value="REGULATOR OF TELOMERE ELONGATION HELICASE 1"/>
    <property type="match status" value="1"/>
</dbReference>
<keyword evidence="3" id="KW-0378">Hydrolase</keyword>
<organism evidence="12 13">
    <name type="scientific">Boudabousia marimammalium</name>
    <dbReference type="NCBI Taxonomy" id="156892"/>
    <lineage>
        <taxon>Bacteria</taxon>
        <taxon>Bacillati</taxon>
        <taxon>Actinomycetota</taxon>
        <taxon>Actinomycetes</taxon>
        <taxon>Actinomycetales</taxon>
        <taxon>Actinomycetaceae</taxon>
        <taxon>Boudabousia</taxon>
    </lineage>
</organism>
<proteinExistence type="inferred from homology"/>
<evidence type="ECO:0000256" key="1">
    <source>
        <dbReference type="ARBA" id="ARBA00001966"/>
    </source>
</evidence>
<dbReference type="EMBL" id="MPDM01000004">
    <property type="protein sequence ID" value="OKL49258.1"/>
    <property type="molecule type" value="Genomic_DNA"/>
</dbReference>
<evidence type="ECO:0000256" key="10">
    <source>
        <dbReference type="ARBA" id="ARBA00079061"/>
    </source>
</evidence>
<comment type="catalytic activity">
    <reaction evidence="8">
        <text>ATP + H2O = ADP + phosphate + H(+)</text>
        <dbReference type="Rhea" id="RHEA:13065"/>
        <dbReference type="ChEBI" id="CHEBI:15377"/>
        <dbReference type="ChEBI" id="CHEBI:15378"/>
        <dbReference type="ChEBI" id="CHEBI:30616"/>
        <dbReference type="ChEBI" id="CHEBI:43474"/>
        <dbReference type="ChEBI" id="CHEBI:456216"/>
        <dbReference type="EC" id="5.6.2.3"/>
    </reaction>
</comment>
<evidence type="ECO:0000256" key="7">
    <source>
        <dbReference type="ARBA" id="ARBA00044969"/>
    </source>
</evidence>
<dbReference type="GO" id="GO:0016818">
    <property type="term" value="F:hydrolase activity, acting on acid anhydrides, in phosphorus-containing anhydrides"/>
    <property type="evidence" value="ECO:0007669"/>
    <property type="project" value="InterPro"/>
</dbReference>
<comment type="cofactor">
    <cofactor evidence="1">
        <name>[4Fe-4S] cluster</name>
        <dbReference type="ChEBI" id="CHEBI:49883"/>
    </cofactor>
</comment>
<keyword evidence="4" id="KW-0347">Helicase</keyword>
<keyword evidence="13" id="KW-1185">Reference proteome</keyword>
<dbReference type="SUPFAM" id="SSF52540">
    <property type="entry name" value="P-loop containing nucleoside triphosphate hydrolases"/>
    <property type="match status" value="1"/>
</dbReference>
<reference evidence="13" key="1">
    <citation type="submission" date="2016-11" db="EMBL/GenBank/DDBJ databases">
        <title>Actinomyces gypaetusis sp. nov. isolated from Gypaetus barbatus in Qinghai Tibet Plateau China.</title>
        <authorList>
            <person name="Meng X."/>
        </authorList>
    </citation>
    <scope>NUCLEOTIDE SEQUENCE [LARGE SCALE GENOMIC DNA]</scope>
    <source>
        <strain evidence="13">DSM 15383</strain>
    </source>
</reference>
<evidence type="ECO:0000313" key="13">
    <source>
        <dbReference type="Proteomes" id="UP000186465"/>
    </source>
</evidence>
<evidence type="ECO:0000256" key="3">
    <source>
        <dbReference type="ARBA" id="ARBA00022801"/>
    </source>
</evidence>
<evidence type="ECO:0000256" key="6">
    <source>
        <dbReference type="ARBA" id="ARBA00038058"/>
    </source>
</evidence>
<name>A0A1Q5PNU5_9ACTO</name>
<dbReference type="STRING" id="156892.BM477_04525"/>
<dbReference type="GO" id="GO:0003676">
    <property type="term" value="F:nucleic acid binding"/>
    <property type="evidence" value="ECO:0007669"/>
    <property type="project" value="InterPro"/>
</dbReference>
<dbReference type="InterPro" id="IPR014001">
    <property type="entry name" value="Helicase_ATP-bd"/>
</dbReference>
<evidence type="ECO:0000256" key="5">
    <source>
        <dbReference type="ARBA" id="ARBA00022840"/>
    </source>
</evidence>
<evidence type="ECO:0000256" key="8">
    <source>
        <dbReference type="ARBA" id="ARBA00048954"/>
    </source>
</evidence>
<evidence type="ECO:0000256" key="4">
    <source>
        <dbReference type="ARBA" id="ARBA00022806"/>
    </source>
</evidence>
<dbReference type="Pfam" id="PF00270">
    <property type="entry name" value="DEAD"/>
    <property type="match status" value="1"/>
</dbReference>
<dbReference type="AlphaFoldDB" id="A0A1Q5PNU5"/>